<dbReference type="GO" id="GO:0003746">
    <property type="term" value="F:translation elongation factor activity"/>
    <property type="evidence" value="ECO:0007669"/>
    <property type="project" value="UniProtKB-UniRule"/>
</dbReference>
<evidence type="ECO:0000256" key="6">
    <source>
        <dbReference type="HAMAP-Rule" id="MF_00050"/>
    </source>
</evidence>
<dbReference type="Gene3D" id="1.10.8.10">
    <property type="entry name" value="DNA helicase RuvA subunit, C-terminal domain"/>
    <property type="match status" value="1"/>
</dbReference>
<proteinExistence type="inferred from homology"/>
<evidence type="ECO:0000256" key="1">
    <source>
        <dbReference type="ARBA" id="ARBA00005532"/>
    </source>
</evidence>
<name>A0A1G8G1R8_9CLOT</name>
<dbReference type="PANTHER" id="PTHR11741">
    <property type="entry name" value="ELONGATION FACTOR TS"/>
    <property type="match status" value="1"/>
</dbReference>
<dbReference type="CDD" id="cd14275">
    <property type="entry name" value="UBA_EF-Ts"/>
    <property type="match status" value="1"/>
</dbReference>
<dbReference type="InterPro" id="IPR009060">
    <property type="entry name" value="UBA-like_sf"/>
</dbReference>
<feature type="region of interest" description="Involved in Mg(2+) ion dislocation from EF-Tu" evidence="6">
    <location>
        <begin position="80"/>
        <end position="83"/>
    </location>
</feature>
<organism evidence="10 11">
    <name type="scientific">Proteiniclasticum ruminis</name>
    <dbReference type="NCBI Taxonomy" id="398199"/>
    <lineage>
        <taxon>Bacteria</taxon>
        <taxon>Bacillati</taxon>
        <taxon>Bacillota</taxon>
        <taxon>Clostridia</taxon>
        <taxon>Eubacteriales</taxon>
        <taxon>Clostridiaceae</taxon>
        <taxon>Proteiniclasticum</taxon>
    </lineage>
</organism>
<evidence type="ECO:0000256" key="4">
    <source>
        <dbReference type="ARBA" id="ARBA00022917"/>
    </source>
</evidence>
<dbReference type="EMBL" id="FNDZ01000001">
    <property type="protein sequence ID" value="SDH88358.1"/>
    <property type="molecule type" value="Genomic_DNA"/>
</dbReference>
<dbReference type="SUPFAM" id="SSF54713">
    <property type="entry name" value="Elongation factor Ts (EF-Ts), dimerisation domain"/>
    <property type="match status" value="2"/>
</dbReference>
<dbReference type="FunFam" id="1.10.286.20:FF:000001">
    <property type="entry name" value="Elongation factor Ts"/>
    <property type="match status" value="1"/>
</dbReference>
<dbReference type="InterPro" id="IPR018101">
    <property type="entry name" value="Transl_elong_Ts_CS"/>
</dbReference>
<dbReference type="InterPro" id="IPR014039">
    <property type="entry name" value="Transl_elong_EFTs/EF1B_dimer"/>
</dbReference>
<keyword evidence="3 6" id="KW-0251">Elongation factor</keyword>
<dbReference type="PROSITE" id="PS01127">
    <property type="entry name" value="EF_TS_2"/>
    <property type="match status" value="1"/>
</dbReference>
<sequence length="303" mass="32862">MISAQAVKELRDKTGAGMMDCKKALTQAEGDLEKAVDILREKGLASAAKKSGRVAAEGVIATYVSDDLKNASIIELNCETDFVSANEAFVALANDIAKAVAESNVDSLEAVKALPYGDATIQDAITALIAKLGENMNLRRYEKMEAPAGLVSSYIHMGGKIGVLVQVDAENASQEVASVAKDVAMHVAALNPQFLDNSSVDADTIEREREIYRVQALNEGKPEKIVDKMVDGRINKFFKEVCLVNQMFVKNPDLSIEAFVKEESKKLGNIKLVKFVRFEKGEGIEKEEVDFAAEVAAQMGQNK</sequence>
<dbReference type="RefSeq" id="WP_031572730.1">
    <property type="nucleotide sequence ID" value="NZ_FNDZ01000001.1"/>
</dbReference>
<dbReference type="Proteomes" id="UP000183255">
    <property type="component" value="Unassembled WGS sequence"/>
</dbReference>
<evidence type="ECO:0000313" key="10">
    <source>
        <dbReference type="EMBL" id="SDH88358.1"/>
    </source>
</evidence>
<dbReference type="SUPFAM" id="SSF46934">
    <property type="entry name" value="UBA-like"/>
    <property type="match status" value="1"/>
</dbReference>
<evidence type="ECO:0000256" key="5">
    <source>
        <dbReference type="ARBA" id="ARBA00025453"/>
    </source>
</evidence>
<evidence type="ECO:0000313" key="11">
    <source>
        <dbReference type="Proteomes" id="UP000183255"/>
    </source>
</evidence>
<comment type="similarity">
    <text evidence="1 6 7">Belongs to the EF-Ts family.</text>
</comment>
<dbReference type="HAMAP" id="MF_00050">
    <property type="entry name" value="EF_Ts"/>
    <property type="match status" value="1"/>
</dbReference>
<dbReference type="PANTHER" id="PTHR11741:SF0">
    <property type="entry name" value="ELONGATION FACTOR TS, MITOCHONDRIAL"/>
    <property type="match status" value="1"/>
</dbReference>
<comment type="subcellular location">
    <subcellularLocation>
        <location evidence="6 8">Cytoplasm</location>
    </subcellularLocation>
</comment>
<evidence type="ECO:0000256" key="3">
    <source>
        <dbReference type="ARBA" id="ARBA00022768"/>
    </source>
</evidence>
<dbReference type="Gene3D" id="3.30.479.20">
    <property type="entry name" value="Elongation factor Ts, dimerisation domain"/>
    <property type="match status" value="2"/>
</dbReference>
<keyword evidence="4 6" id="KW-0648">Protein biosynthesis</keyword>
<protein>
    <recommendedName>
        <fullName evidence="2 6">Elongation factor Ts</fullName>
        <shortName evidence="6">EF-Ts</shortName>
    </recommendedName>
</protein>
<evidence type="ECO:0000256" key="2">
    <source>
        <dbReference type="ARBA" id="ARBA00016956"/>
    </source>
</evidence>
<comment type="function">
    <text evidence="5 6 7">Associates with the EF-Tu.GDP complex and induces the exchange of GDP to GTP. It remains bound to the aminoacyl-tRNA.EF-Tu.GTP complex up to the GTP hydrolysis stage on the ribosome.</text>
</comment>
<dbReference type="NCBIfam" id="TIGR00116">
    <property type="entry name" value="tsf"/>
    <property type="match status" value="1"/>
</dbReference>
<dbReference type="FunFam" id="1.10.8.10:FF:000001">
    <property type="entry name" value="Elongation factor Ts"/>
    <property type="match status" value="1"/>
</dbReference>
<dbReference type="Pfam" id="PF00889">
    <property type="entry name" value="EF_TS"/>
    <property type="match status" value="1"/>
</dbReference>
<dbReference type="InterPro" id="IPR036402">
    <property type="entry name" value="EF-Ts_dimer_sf"/>
</dbReference>
<evidence type="ECO:0000259" key="9">
    <source>
        <dbReference type="Pfam" id="PF00889"/>
    </source>
</evidence>
<dbReference type="InterPro" id="IPR001816">
    <property type="entry name" value="Transl_elong_EFTs/EF1B"/>
</dbReference>
<accession>A0A1G8G1R8</accession>
<dbReference type="AlphaFoldDB" id="A0A1G8G1R8"/>
<dbReference type="PROSITE" id="PS01126">
    <property type="entry name" value="EF_TS_1"/>
    <property type="match status" value="1"/>
</dbReference>
<feature type="domain" description="Translation elongation factor EFTs/EF1B dimerisation" evidence="9">
    <location>
        <begin position="71"/>
        <end position="282"/>
    </location>
</feature>
<evidence type="ECO:0000256" key="8">
    <source>
        <dbReference type="RuleBase" id="RU000643"/>
    </source>
</evidence>
<gene>
    <name evidence="6" type="primary">tsf</name>
    <name evidence="10" type="ORF">SAMN05421804_101115</name>
</gene>
<reference evidence="10 11" key="1">
    <citation type="submission" date="2016-10" db="EMBL/GenBank/DDBJ databases">
        <authorList>
            <person name="de Groot N.N."/>
        </authorList>
    </citation>
    <scope>NUCLEOTIDE SEQUENCE [LARGE SCALE GENOMIC DNA]</scope>
    <source>
        <strain evidence="10 11">CGMCC 1.5058</strain>
    </source>
</reference>
<evidence type="ECO:0000256" key="7">
    <source>
        <dbReference type="RuleBase" id="RU000642"/>
    </source>
</evidence>
<dbReference type="GO" id="GO:0005737">
    <property type="term" value="C:cytoplasm"/>
    <property type="evidence" value="ECO:0007669"/>
    <property type="project" value="UniProtKB-SubCell"/>
</dbReference>
<dbReference type="Gene3D" id="1.10.286.20">
    <property type="match status" value="1"/>
</dbReference>
<keyword evidence="6" id="KW-0963">Cytoplasm</keyword>